<evidence type="ECO:0000256" key="2">
    <source>
        <dbReference type="ARBA" id="ARBA00004555"/>
    </source>
</evidence>
<evidence type="ECO:0000313" key="14">
    <source>
        <dbReference type="Proteomes" id="UP000887566"/>
    </source>
</evidence>
<dbReference type="InterPro" id="IPR056314">
    <property type="entry name" value="AP3B1/2_C"/>
</dbReference>
<evidence type="ECO:0000256" key="1">
    <source>
        <dbReference type="ARBA" id="ARBA00004145"/>
    </source>
</evidence>
<evidence type="ECO:0000256" key="3">
    <source>
        <dbReference type="ARBA" id="ARBA00006613"/>
    </source>
</evidence>
<dbReference type="Pfam" id="PF14796">
    <property type="entry name" value="AP3B1_C"/>
    <property type="match status" value="1"/>
</dbReference>
<dbReference type="GO" id="GO:0006886">
    <property type="term" value="P:intracellular protein transport"/>
    <property type="evidence" value="ECO:0007669"/>
    <property type="project" value="InterPro"/>
</dbReference>
<dbReference type="Proteomes" id="UP000887566">
    <property type="component" value="Unplaced"/>
</dbReference>
<feature type="region of interest" description="Disordered" evidence="12">
    <location>
        <begin position="244"/>
        <end position="296"/>
    </location>
</feature>
<evidence type="ECO:0000256" key="11">
    <source>
        <dbReference type="PIRNR" id="PIRNR037096"/>
    </source>
</evidence>
<dbReference type="GO" id="GO:0016192">
    <property type="term" value="P:vesicle-mediated transport"/>
    <property type="evidence" value="ECO:0007669"/>
    <property type="project" value="InterPro"/>
</dbReference>
<sequence>MAYADGVTSPEVEIADVGASGFLADAKTRHADLKAMLDSSKDNLKMEAMKRIINMVAKGKDVSDLFPAVVKNVAAKNLELKKLVYVYLVRYAEEQQDLALLSISTFQRGLKDPNQLIRASALRVLSSIRVAMIAPIMMLAIKESVRDMSPYVRKVAAHAIPKLYALDPDQKGELVDAIDFLLADKTTLVIGSAVYAFEEICPERIDLIHKHYRKLCQVMADVDEWGQVMIINLMTRYARTQFTDPNLGEMDSEKEETFFSSDEESDDEGDSDDSAKKRKAQQKKKKEKESKPKPYLMDPDLRMLLKNTKPLLQSRNSSVVLAVAQLYYHLAPRNEISVIAKALVRLLRGHREVQSVVLMNIATISAKKRVFQSLYAISKNMFEPFLKSFFIRSSDPTHIKLLKLEVLTNLATQTNIQMILREFQTYVYTHDKELTVAAIEAIGRCAVNIKEVTDVCLSGLVALMASKNEIVVAQSVVVIKRLLQIQPSAHKDIIMSMTKLIDTVKVPGARASIVWLIGEYCQTVPLIAPDVLRKMAKTFVQEEDVVKLQILNMAVKLLLTNREQSLPLVQYVFQLAKYDQSYDLRDRARFLRNLVMPQQENRLTQFAAKMFLTPKPAPVLESTFKDRDQFQLGTLSHYLNQRCAGYSDLPHFPEVAPDGKVRDVVGFGIPVPNEKSSAPQAASAASTKHSSKKSKKAETFYSDDESEGEKESEEASSGSESSSEEEGSEESEEGSEESDDEEEEESSAESSEEDEDDDEEEEESSEEEPPKKPPPKSATSKKERKVEPANKPSLDLLLDLDFGAPSGDGGSSGQPPLSTGPTLLPSAAGSVSNAPKAPTLSKSYEVIHTAPAQFVPKRSSELLNKVGGQGLSVDYRFTRSPSLFSNKMCAIELRFENHSAIPFESIKLVDKKLPVGVSVSGFDESVALAPSKSVSVMLGVDFADTTQDAVLSVEVSQSDESGPRRLTLTIQAPVGEQLEPVLLSQQQFKAEQSKLSGLNETSGKFKSSIAIDDVKAIVAKVYDLANVIQVEGIDSADKICFSGRTLSNKALLLITFSKTGEELKLAVNCEKMVIGSMLFKHIKQSLAV</sequence>
<feature type="compositionally biased region" description="Basic residues" evidence="12">
    <location>
        <begin position="276"/>
        <end position="286"/>
    </location>
</feature>
<keyword evidence="6 11" id="KW-0653">Protein transport</keyword>
<proteinExistence type="inferred from homology"/>
<dbReference type="GO" id="GO:0030123">
    <property type="term" value="C:AP-3 adaptor complex"/>
    <property type="evidence" value="ECO:0007669"/>
    <property type="project" value="UniProtKB-UniRule"/>
</dbReference>
<dbReference type="Pfam" id="PF24080">
    <property type="entry name" value="AP3B1_C_2"/>
    <property type="match status" value="1"/>
</dbReference>
<dbReference type="InterPro" id="IPR002553">
    <property type="entry name" value="Clathrin/coatomer_adapt-like_N"/>
</dbReference>
<feature type="compositionally biased region" description="Acidic residues" evidence="12">
    <location>
        <begin position="701"/>
        <end position="714"/>
    </location>
</feature>
<reference evidence="15" key="1">
    <citation type="submission" date="2022-11" db="UniProtKB">
        <authorList>
            <consortium name="WormBaseParasite"/>
        </authorList>
    </citation>
    <scope>IDENTIFICATION</scope>
</reference>
<evidence type="ECO:0000256" key="6">
    <source>
        <dbReference type="ARBA" id="ARBA00022927"/>
    </source>
</evidence>
<dbReference type="SUPFAM" id="SSF48371">
    <property type="entry name" value="ARM repeat"/>
    <property type="match status" value="1"/>
</dbReference>
<feature type="compositionally biased region" description="Acidic residues" evidence="12">
    <location>
        <begin position="261"/>
        <end position="272"/>
    </location>
</feature>
<evidence type="ECO:0000256" key="8">
    <source>
        <dbReference type="ARBA" id="ARBA00023136"/>
    </source>
</evidence>
<dbReference type="PANTHER" id="PTHR11134">
    <property type="entry name" value="ADAPTOR COMPLEX SUBUNIT BETA FAMILY MEMBER"/>
    <property type="match status" value="1"/>
</dbReference>
<protein>
    <recommendedName>
        <fullName evidence="11">AP-3 complex subunit beta</fullName>
    </recommendedName>
</protein>
<feature type="compositionally biased region" description="Low complexity" evidence="12">
    <location>
        <begin position="676"/>
        <end position="688"/>
    </location>
</feature>
<feature type="compositionally biased region" description="Acidic residues" evidence="12">
    <location>
        <begin position="722"/>
        <end position="767"/>
    </location>
</feature>
<organism evidence="14 15">
    <name type="scientific">Plectus sambesii</name>
    <dbReference type="NCBI Taxonomy" id="2011161"/>
    <lineage>
        <taxon>Eukaryota</taxon>
        <taxon>Metazoa</taxon>
        <taxon>Ecdysozoa</taxon>
        <taxon>Nematoda</taxon>
        <taxon>Chromadorea</taxon>
        <taxon>Plectida</taxon>
        <taxon>Plectina</taxon>
        <taxon>Plectoidea</taxon>
        <taxon>Plectidae</taxon>
        <taxon>Plectus</taxon>
    </lineage>
</organism>
<accession>A0A914W6N6</accession>
<evidence type="ECO:0000256" key="12">
    <source>
        <dbReference type="SAM" id="MobiDB-lite"/>
    </source>
</evidence>
<keyword evidence="8 11" id="KW-0472">Membrane</keyword>
<comment type="subcellular location">
    <subcellularLocation>
        <location evidence="1">Cytoplasmic vesicle</location>
        <location evidence="1">Clathrin-coated vesicle membrane</location>
        <topology evidence="1">Peripheral membrane protein</topology>
        <orientation evidence="1">Cytoplasmic side</orientation>
    </subcellularLocation>
    <subcellularLocation>
        <location evidence="2">Golgi apparatus</location>
    </subcellularLocation>
</comment>
<dbReference type="GO" id="GO:0030665">
    <property type="term" value="C:clathrin-coated vesicle membrane"/>
    <property type="evidence" value="ECO:0007669"/>
    <property type="project" value="UniProtKB-SubCell"/>
</dbReference>
<evidence type="ECO:0000256" key="4">
    <source>
        <dbReference type="ARBA" id="ARBA00022448"/>
    </source>
</evidence>
<comment type="function">
    <text evidence="10">Subunit of non-clathrin- and clathrin-associated adaptor protein complex 3 (AP-3) that plays a role in protein sorting in the late-Golgi/trans-Golgi network (TGN) and/or endosomes. The AP complexes mediate both the recruitment of clathrin to membranes and the recognition of sorting signals within the cytosolic tails of transmembrane cargo molecules. AP-3 appears to be involved in the sorting of a subset of transmembrane proteins targeted to lysosomes and lysosome-related organelles. In concert with the BLOC-1 complex, AP-3 is required to target cargos into vesicles assembled at cell bodies for delivery into neurites and nerve terminals.</text>
</comment>
<dbReference type="InterPro" id="IPR026739">
    <property type="entry name" value="AP_beta"/>
</dbReference>
<dbReference type="WBParaSite" id="PSAMB.scaffold3181size19339.g20610.t1">
    <property type="protein sequence ID" value="PSAMB.scaffold3181size19339.g20610.t1"/>
    <property type="gene ID" value="PSAMB.scaffold3181size19339.g20610"/>
</dbReference>
<evidence type="ECO:0000256" key="7">
    <source>
        <dbReference type="ARBA" id="ARBA00023034"/>
    </source>
</evidence>
<dbReference type="InterPro" id="IPR029390">
    <property type="entry name" value="AP3B_C"/>
</dbReference>
<dbReference type="InterPro" id="IPR026740">
    <property type="entry name" value="AP3_beta"/>
</dbReference>
<dbReference type="AlphaFoldDB" id="A0A914W6N6"/>
<evidence type="ECO:0000259" key="13">
    <source>
        <dbReference type="SMART" id="SM01355"/>
    </source>
</evidence>
<keyword evidence="5" id="KW-0597">Phosphoprotein</keyword>
<comment type="similarity">
    <text evidence="3 11">Belongs to the adaptor complexes large subunit family.</text>
</comment>
<feature type="region of interest" description="Disordered" evidence="12">
    <location>
        <begin position="671"/>
        <end position="837"/>
    </location>
</feature>
<keyword evidence="4 11" id="KW-0813">Transport</keyword>
<feature type="domain" description="AP-3 complex subunit beta C-terminal" evidence="13">
    <location>
        <begin position="790"/>
        <end position="947"/>
    </location>
</feature>
<dbReference type="SMART" id="SM01355">
    <property type="entry name" value="AP3B1_C"/>
    <property type="match status" value="1"/>
</dbReference>
<dbReference type="Pfam" id="PF01602">
    <property type="entry name" value="Adaptin_N"/>
    <property type="match status" value="1"/>
</dbReference>
<evidence type="ECO:0000256" key="10">
    <source>
        <dbReference type="ARBA" id="ARBA00023570"/>
    </source>
</evidence>
<evidence type="ECO:0000313" key="15">
    <source>
        <dbReference type="WBParaSite" id="PSAMB.scaffold3181size19339.g20610.t1"/>
    </source>
</evidence>
<evidence type="ECO:0000256" key="9">
    <source>
        <dbReference type="ARBA" id="ARBA00023329"/>
    </source>
</evidence>
<evidence type="ECO:0000256" key="5">
    <source>
        <dbReference type="ARBA" id="ARBA00022553"/>
    </source>
</evidence>
<dbReference type="InterPro" id="IPR011989">
    <property type="entry name" value="ARM-like"/>
</dbReference>
<dbReference type="Gene3D" id="1.25.10.10">
    <property type="entry name" value="Leucine-rich Repeat Variant"/>
    <property type="match status" value="1"/>
</dbReference>
<dbReference type="PIRSF" id="PIRSF037096">
    <property type="entry name" value="AP3_complex_beta"/>
    <property type="match status" value="1"/>
</dbReference>
<dbReference type="GO" id="GO:0005794">
    <property type="term" value="C:Golgi apparatus"/>
    <property type="evidence" value="ECO:0007669"/>
    <property type="project" value="UniProtKB-SubCell"/>
</dbReference>
<keyword evidence="7" id="KW-0333">Golgi apparatus</keyword>
<keyword evidence="14" id="KW-1185">Reference proteome</keyword>
<keyword evidence="9" id="KW-0968">Cytoplasmic vesicle</keyword>
<dbReference type="InterPro" id="IPR016024">
    <property type="entry name" value="ARM-type_fold"/>
</dbReference>
<name>A0A914W6N6_9BILA</name>
<feature type="compositionally biased region" description="Low complexity" evidence="12">
    <location>
        <begin position="813"/>
        <end position="826"/>
    </location>
</feature>